<dbReference type="PANTHER" id="PTHR30204:SF82">
    <property type="entry name" value="TRANSCRIPTIONAL REGULATOR, MERR FAMILY"/>
    <property type="match status" value="1"/>
</dbReference>
<name>A0A9D1ER78_9FIRM</name>
<dbReference type="GO" id="GO:0003700">
    <property type="term" value="F:DNA-binding transcription factor activity"/>
    <property type="evidence" value="ECO:0007669"/>
    <property type="project" value="InterPro"/>
</dbReference>
<reference evidence="3" key="2">
    <citation type="journal article" date="2021" name="PeerJ">
        <title>Extensive microbial diversity within the chicken gut microbiome revealed by metagenomics and culture.</title>
        <authorList>
            <person name="Gilroy R."/>
            <person name="Ravi A."/>
            <person name="Getino M."/>
            <person name="Pursley I."/>
            <person name="Horton D.L."/>
            <person name="Alikhan N.F."/>
            <person name="Baker D."/>
            <person name="Gharbi K."/>
            <person name="Hall N."/>
            <person name="Watson M."/>
            <person name="Adriaenssens E.M."/>
            <person name="Foster-Nyarko E."/>
            <person name="Jarju S."/>
            <person name="Secka A."/>
            <person name="Antonio M."/>
            <person name="Oren A."/>
            <person name="Chaudhuri R.R."/>
            <person name="La Ragione R."/>
            <person name="Hildebrand F."/>
            <person name="Pallen M.J."/>
        </authorList>
    </citation>
    <scope>NUCLEOTIDE SEQUENCE</scope>
    <source>
        <strain evidence="3">CHK190-19873</strain>
    </source>
</reference>
<dbReference type="InterPro" id="IPR047057">
    <property type="entry name" value="MerR_fam"/>
</dbReference>
<organism evidence="3 4">
    <name type="scientific">Candidatus Limivivens intestinipullorum</name>
    <dbReference type="NCBI Taxonomy" id="2840858"/>
    <lineage>
        <taxon>Bacteria</taxon>
        <taxon>Bacillati</taxon>
        <taxon>Bacillota</taxon>
        <taxon>Clostridia</taxon>
        <taxon>Lachnospirales</taxon>
        <taxon>Lachnospiraceae</taxon>
        <taxon>Lachnospiraceae incertae sedis</taxon>
        <taxon>Candidatus Limivivens</taxon>
    </lineage>
</organism>
<keyword evidence="1" id="KW-0238">DNA-binding</keyword>
<proteinExistence type="predicted"/>
<evidence type="ECO:0000256" key="1">
    <source>
        <dbReference type="ARBA" id="ARBA00023125"/>
    </source>
</evidence>
<reference evidence="3" key="1">
    <citation type="submission" date="2020-10" db="EMBL/GenBank/DDBJ databases">
        <authorList>
            <person name="Gilroy R."/>
        </authorList>
    </citation>
    <scope>NUCLEOTIDE SEQUENCE</scope>
    <source>
        <strain evidence="3">CHK190-19873</strain>
    </source>
</reference>
<comment type="caution">
    <text evidence="3">The sequence shown here is derived from an EMBL/GenBank/DDBJ whole genome shotgun (WGS) entry which is preliminary data.</text>
</comment>
<sequence>MYYTIGEMARKLNVAPSTLRYYDKEGLLPFVERSDGGIRMFKDADFEWLSLIGCLKETGMPIKEIKYFMDLCTQGDSTIGARLALIERQRENVLEKITQMKETLHMLDYKKWYYETAREAGTCEVHQNRSKEDVPREFWDIMEREKNGNERDKN</sequence>
<gene>
    <name evidence="3" type="ORF">IAB44_01675</name>
</gene>
<evidence type="ECO:0000313" key="3">
    <source>
        <dbReference type="EMBL" id="HIS30251.1"/>
    </source>
</evidence>
<dbReference type="SUPFAM" id="SSF46955">
    <property type="entry name" value="Putative DNA-binding domain"/>
    <property type="match status" value="1"/>
</dbReference>
<dbReference type="PANTHER" id="PTHR30204">
    <property type="entry name" value="REDOX-CYCLING DRUG-SENSING TRANSCRIPTIONAL ACTIVATOR SOXR"/>
    <property type="match status" value="1"/>
</dbReference>
<dbReference type="Proteomes" id="UP000823935">
    <property type="component" value="Unassembled WGS sequence"/>
</dbReference>
<evidence type="ECO:0000313" key="4">
    <source>
        <dbReference type="Proteomes" id="UP000823935"/>
    </source>
</evidence>
<dbReference type="InterPro" id="IPR000551">
    <property type="entry name" value="MerR-type_HTH_dom"/>
</dbReference>
<dbReference type="PROSITE" id="PS00552">
    <property type="entry name" value="HTH_MERR_1"/>
    <property type="match status" value="1"/>
</dbReference>
<dbReference type="CDD" id="cd01109">
    <property type="entry name" value="HTH_YyaN"/>
    <property type="match status" value="1"/>
</dbReference>
<dbReference type="GO" id="GO:0003677">
    <property type="term" value="F:DNA binding"/>
    <property type="evidence" value="ECO:0007669"/>
    <property type="project" value="UniProtKB-KW"/>
</dbReference>
<dbReference type="Gene3D" id="1.10.1660.10">
    <property type="match status" value="1"/>
</dbReference>
<dbReference type="AlphaFoldDB" id="A0A9D1ER78"/>
<dbReference type="SMART" id="SM00422">
    <property type="entry name" value="HTH_MERR"/>
    <property type="match status" value="1"/>
</dbReference>
<accession>A0A9D1ER78</accession>
<protein>
    <submittedName>
        <fullName evidence="3">MerR family transcriptional regulator</fullName>
    </submittedName>
</protein>
<dbReference type="InterPro" id="IPR009061">
    <property type="entry name" value="DNA-bd_dom_put_sf"/>
</dbReference>
<dbReference type="PROSITE" id="PS50937">
    <property type="entry name" value="HTH_MERR_2"/>
    <property type="match status" value="1"/>
</dbReference>
<evidence type="ECO:0000259" key="2">
    <source>
        <dbReference type="PROSITE" id="PS50937"/>
    </source>
</evidence>
<dbReference type="PRINTS" id="PR00040">
    <property type="entry name" value="HTHMERR"/>
</dbReference>
<dbReference type="Pfam" id="PF13411">
    <property type="entry name" value="MerR_1"/>
    <property type="match status" value="1"/>
</dbReference>
<dbReference type="EMBL" id="DVIQ01000008">
    <property type="protein sequence ID" value="HIS30251.1"/>
    <property type="molecule type" value="Genomic_DNA"/>
</dbReference>
<feature type="domain" description="HTH merR-type" evidence="2">
    <location>
        <begin position="2"/>
        <end position="71"/>
    </location>
</feature>